<accession>A0A9J6ZPB7</accession>
<feature type="domain" description="DUF4268" evidence="1">
    <location>
        <begin position="18"/>
        <end position="152"/>
    </location>
</feature>
<gene>
    <name evidence="2" type="ORF">M9189_00040</name>
</gene>
<dbReference type="Proteomes" id="UP001056426">
    <property type="component" value="Chromosome"/>
</dbReference>
<organism evidence="2 3">
    <name type="scientific">Xiashengella succiniciproducens</name>
    <dbReference type="NCBI Taxonomy" id="2949635"/>
    <lineage>
        <taxon>Bacteria</taxon>
        <taxon>Pseudomonadati</taxon>
        <taxon>Bacteroidota</taxon>
        <taxon>Bacteroidia</taxon>
        <taxon>Marinilabiliales</taxon>
        <taxon>Marinilabiliaceae</taxon>
        <taxon>Xiashengella</taxon>
    </lineage>
</organism>
<sequence>MIPLFTFEVYNKEEIKAVRLEFWQKLNNRTRRLPGQKGRKKYWIFDNTGIKGLDLRFDVDRQKAIVALEINHRKEERRLQLYEKLEAAKTIFEEAFGESLIWDFAYEKATGEIVCRVYVEREGDILNKELWPEIMYFLIDKMIKMETAFLEVKDYLQSDLNE</sequence>
<reference evidence="2" key="1">
    <citation type="submission" date="2022-05" db="EMBL/GenBank/DDBJ databases">
        <authorList>
            <person name="Sun X."/>
        </authorList>
    </citation>
    <scope>NUCLEOTIDE SEQUENCE</scope>
    <source>
        <strain evidence="2">Ai-910</strain>
    </source>
</reference>
<protein>
    <submittedName>
        <fullName evidence="2">DUF4268 domain-containing protein</fullName>
    </submittedName>
</protein>
<evidence type="ECO:0000313" key="3">
    <source>
        <dbReference type="Proteomes" id="UP001056426"/>
    </source>
</evidence>
<reference evidence="2" key="2">
    <citation type="submission" date="2022-06" db="EMBL/GenBank/DDBJ databases">
        <title>Xiashengella guii gen. nov. sp. nov., a bacterium isolated form anaerobic digestion tank.</title>
        <authorList>
            <person name="Huang H."/>
        </authorList>
    </citation>
    <scope>NUCLEOTIDE SEQUENCE</scope>
    <source>
        <strain evidence="2">Ai-910</strain>
    </source>
</reference>
<dbReference type="EMBL" id="CP098400">
    <property type="protein sequence ID" value="URW79746.1"/>
    <property type="molecule type" value="Genomic_DNA"/>
</dbReference>
<name>A0A9J6ZPB7_9BACT</name>
<evidence type="ECO:0000313" key="2">
    <source>
        <dbReference type="EMBL" id="URW79746.1"/>
    </source>
</evidence>
<keyword evidence="3" id="KW-1185">Reference proteome</keyword>
<dbReference type="RefSeq" id="WP_250723837.1">
    <property type="nucleotide sequence ID" value="NZ_CP098400.1"/>
</dbReference>
<dbReference type="InterPro" id="IPR025364">
    <property type="entry name" value="DUF4268"/>
</dbReference>
<dbReference type="KEGG" id="alkq:M9189_00040"/>
<dbReference type="AlphaFoldDB" id="A0A9J6ZPB7"/>
<evidence type="ECO:0000259" key="1">
    <source>
        <dbReference type="Pfam" id="PF14088"/>
    </source>
</evidence>
<proteinExistence type="predicted"/>
<dbReference type="Pfam" id="PF14088">
    <property type="entry name" value="DUF4268"/>
    <property type="match status" value="1"/>
</dbReference>